<feature type="region of interest" description="Disordered" evidence="5">
    <location>
        <begin position="843"/>
        <end position="864"/>
    </location>
</feature>
<keyword evidence="4" id="KW-0175">Coiled coil</keyword>
<evidence type="ECO:0000313" key="7">
    <source>
        <dbReference type="Proteomes" id="UP000054466"/>
    </source>
</evidence>
<dbReference type="InterPro" id="IPR016024">
    <property type="entry name" value="ARM-type_fold"/>
</dbReference>
<dbReference type="Proteomes" id="UP000054466">
    <property type="component" value="Unassembled WGS sequence"/>
</dbReference>
<proteinExistence type="inferred from homology"/>
<keyword evidence="3" id="KW-0539">Nucleus</keyword>
<organism evidence="6 7">
    <name type="scientific">Cladophialophora immunda</name>
    <dbReference type="NCBI Taxonomy" id="569365"/>
    <lineage>
        <taxon>Eukaryota</taxon>
        <taxon>Fungi</taxon>
        <taxon>Dikarya</taxon>
        <taxon>Ascomycota</taxon>
        <taxon>Pezizomycotina</taxon>
        <taxon>Eurotiomycetes</taxon>
        <taxon>Chaetothyriomycetidae</taxon>
        <taxon>Chaetothyriales</taxon>
        <taxon>Herpotrichiellaceae</taxon>
        <taxon>Cladophialophora</taxon>
    </lineage>
</organism>
<feature type="coiled-coil region" evidence="4">
    <location>
        <begin position="878"/>
        <end position="912"/>
    </location>
</feature>
<dbReference type="PANTHER" id="PTHR13213:SF2">
    <property type="entry name" value="MYB-BINDING PROTEIN 1A"/>
    <property type="match status" value="1"/>
</dbReference>
<evidence type="ECO:0008006" key="8">
    <source>
        <dbReference type="Google" id="ProtNLM"/>
    </source>
</evidence>
<gene>
    <name evidence="6" type="ORF">PV07_10065</name>
</gene>
<evidence type="ECO:0000256" key="3">
    <source>
        <dbReference type="ARBA" id="ARBA00023242"/>
    </source>
</evidence>
<accession>A0A0D1Z9I5</accession>
<feature type="region of interest" description="Disordered" evidence="5">
    <location>
        <begin position="768"/>
        <end position="821"/>
    </location>
</feature>
<dbReference type="EMBL" id="KN847045">
    <property type="protein sequence ID" value="KIW24346.1"/>
    <property type="molecule type" value="Genomic_DNA"/>
</dbReference>
<feature type="compositionally biased region" description="Polar residues" evidence="5">
    <location>
        <begin position="779"/>
        <end position="796"/>
    </location>
</feature>
<dbReference type="VEuPathDB" id="FungiDB:PV07_10065"/>
<evidence type="ECO:0000256" key="5">
    <source>
        <dbReference type="SAM" id="MobiDB-lite"/>
    </source>
</evidence>
<dbReference type="SUPFAM" id="SSF48371">
    <property type="entry name" value="ARM repeat"/>
    <property type="match status" value="1"/>
</dbReference>
<evidence type="ECO:0000313" key="6">
    <source>
        <dbReference type="EMBL" id="KIW24346.1"/>
    </source>
</evidence>
<dbReference type="GO" id="GO:0006355">
    <property type="term" value="P:regulation of DNA-templated transcription"/>
    <property type="evidence" value="ECO:0007669"/>
    <property type="project" value="InterPro"/>
</dbReference>
<dbReference type="RefSeq" id="XP_016244562.1">
    <property type="nucleotide sequence ID" value="XM_016397371.1"/>
</dbReference>
<evidence type="ECO:0000256" key="1">
    <source>
        <dbReference type="ARBA" id="ARBA00004123"/>
    </source>
</evidence>
<feature type="compositionally biased region" description="Polar residues" evidence="5">
    <location>
        <begin position="804"/>
        <end position="813"/>
    </location>
</feature>
<protein>
    <recommendedName>
        <fullName evidence="8">DNA polymerase V</fullName>
    </recommendedName>
</protein>
<comment type="subcellular location">
    <subcellularLocation>
        <location evidence="1">Nucleus</location>
    </subcellularLocation>
</comment>
<dbReference type="GeneID" id="27349259"/>
<comment type="similarity">
    <text evidence="2">Belongs to the MYBBP1A family.</text>
</comment>
<dbReference type="Pfam" id="PF04931">
    <property type="entry name" value="DNA_pol_phi"/>
    <property type="match status" value="1"/>
</dbReference>
<dbReference type="GO" id="GO:0005730">
    <property type="term" value="C:nucleolus"/>
    <property type="evidence" value="ECO:0007669"/>
    <property type="project" value="InterPro"/>
</dbReference>
<sequence>MGADTLSKKRKREVDVELVKVYADLADVEESVRLAAAHTLLSKIYKPGITSHEQTKTILTRLFRGLCSSRKSARLGFSVALTELLSQLAAAPDVSPESDVSSSAVIDILEAQTLPEKGTSGQDERDHYFGRVFGADAILKSGILFGKEADHSHFKRLLDVVCALAIKKPWLRQECGWVLYNCTVSGQNELTESLSLHIIEKLVANKLIRTPEGVAIWLVTSRRFPNAKLPKSAWKSGHPLAKKDVNILADILKDARVQQEEGDSDLTSQGAARWSANLHFAWDIVLAETFGNTPKRTGEGRGVKSSIRNEDKVTFDLFWKVVVDESLFAAASSAERKSWGFSLWKKVFEIAPKELLICTLTPQATRCLANSLKSSERFLQRSAQRLSQIIQARLTDAEPWDQRADLAGTYLRTLLQSVSFGDFDQITKSKTLQSLFEARNTDVLKGISSALTDLLMASLQEEDKKTALSQQRTIVNLQWKMLSARLRRWEQLQMSQEDDIEQTDMELVSGILQSWLREVCISPGLESPENLSRDIRPVLLPEVRDFAKERLSLSFEQTLKLGPLGCWLLKHAILHIRELETLHIPMTSAFEDDIKAIVETAWQNLTDIQTNTQMSSTAGRALPKSSKTHVGPKVLSFSEGWCLLYALLLFQIYTGETDAVPILQEVLENWGRRKDKQKRSVSTDSRQESADAIMEILLSFASRPSKFMRRITVQIFDAFAPNITATGLEAMCRVLQTKENLEGQQEMFEAGEVEDEDGEHLGFESEMEELDSDVEVASISESGESSENADSGSASIDSDEGSDDQSVSSQASGKENAEDAEDAELAAFDAALASALGTRRLNQDDLDATSDTSETSSDSDMGDDEMMELDSKLAEVFRARNEQQSKNRRKEAKEAKENIVNFKNRVLDLIESYLKHQQHNSLTMDLIPPLLKLARTTQTKQLADRTCNILQQFCSRCKGPNAPELPNDSYSGHAVDVLRSIHEEAGMDSSHAHSNVASLSSILVAKALVRANPANVSTIVETYASTRLRQLTDKKWRVMPGFFTDWNNWCQSIRDKLVG</sequence>
<dbReference type="AlphaFoldDB" id="A0A0D1Z9I5"/>
<dbReference type="GO" id="GO:0000182">
    <property type="term" value="F:rDNA binding"/>
    <property type="evidence" value="ECO:0007669"/>
    <property type="project" value="TreeGrafter"/>
</dbReference>
<reference evidence="6 7" key="1">
    <citation type="submission" date="2015-01" db="EMBL/GenBank/DDBJ databases">
        <title>The Genome Sequence of Cladophialophora immunda CBS83496.</title>
        <authorList>
            <consortium name="The Broad Institute Genomics Platform"/>
            <person name="Cuomo C."/>
            <person name="de Hoog S."/>
            <person name="Gorbushina A."/>
            <person name="Stielow B."/>
            <person name="Teixiera M."/>
            <person name="Abouelleil A."/>
            <person name="Chapman S.B."/>
            <person name="Priest M."/>
            <person name="Young S.K."/>
            <person name="Wortman J."/>
            <person name="Nusbaum C."/>
            <person name="Birren B."/>
        </authorList>
    </citation>
    <scope>NUCLEOTIDE SEQUENCE [LARGE SCALE GENOMIC DNA]</scope>
    <source>
        <strain evidence="6 7">CBS 83496</strain>
    </source>
</reference>
<dbReference type="STRING" id="569365.A0A0D1Z9I5"/>
<dbReference type="HOGENOM" id="CLU_005212_1_0_1"/>
<evidence type="ECO:0000256" key="4">
    <source>
        <dbReference type="SAM" id="Coils"/>
    </source>
</evidence>
<keyword evidence="7" id="KW-1185">Reference proteome</keyword>
<dbReference type="PANTHER" id="PTHR13213">
    <property type="entry name" value="MYB-BINDING PROTEIN 1A FAMILY MEMBER"/>
    <property type="match status" value="1"/>
</dbReference>
<dbReference type="OrthoDB" id="342531at2759"/>
<dbReference type="InterPro" id="IPR007015">
    <property type="entry name" value="DNA_pol_V/MYBBP1A"/>
</dbReference>
<evidence type="ECO:0000256" key="2">
    <source>
        <dbReference type="ARBA" id="ARBA00006809"/>
    </source>
</evidence>
<feature type="compositionally biased region" description="Low complexity" evidence="5">
    <location>
        <begin position="849"/>
        <end position="859"/>
    </location>
</feature>
<name>A0A0D1Z9I5_9EURO</name>